<reference evidence="3 4" key="1">
    <citation type="submission" date="2014-04" db="EMBL/GenBank/DDBJ databases">
        <title>Evolutionary Origins and Diversification of the Mycorrhizal Mutualists.</title>
        <authorList>
            <consortium name="DOE Joint Genome Institute"/>
            <consortium name="Mycorrhizal Genomics Consortium"/>
            <person name="Kohler A."/>
            <person name="Kuo A."/>
            <person name="Nagy L.G."/>
            <person name="Floudas D."/>
            <person name="Copeland A."/>
            <person name="Barry K.W."/>
            <person name="Cichocki N."/>
            <person name="Veneault-Fourrey C."/>
            <person name="LaButti K."/>
            <person name="Lindquist E.A."/>
            <person name="Lipzen A."/>
            <person name="Lundell T."/>
            <person name="Morin E."/>
            <person name="Murat C."/>
            <person name="Riley R."/>
            <person name="Ohm R."/>
            <person name="Sun H."/>
            <person name="Tunlid A."/>
            <person name="Henrissat B."/>
            <person name="Grigoriev I.V."/>
            <person name="Hibbett D.S."/>
            <person name="Martin F."/>
        </authorList>
    </citation>
    <scope>NUCLEOTIDE SEQUENCE [LARGE SCALE GENOMIC DNA]</scope>
    <source>
        <strain evidence="3 4">Koide BX008</strain>
    </source>
</reference>
<dbReference type="HOGENOM" id="CLU_004236_0_0_1"/>
<dbReference type="InterPro" id="IPR052396">
    <property type="entry name" value="Meiotic_Drive_Suppr_Kinase"/>
</dbReference>
<dbReference type="STRING" id="946122.A0A0C2SU89"/>
<evidence type="ECO:0000256" key="1">
    <source>
        <dbReference type="SAM" id="MobiDB-lite"/>
    </source>
</evidence>
<dbReference type="Proteomes" id="UP000054549">
    <property type="component" value="Unassembled WGS sequence"/>
</dbReference>
<feature type="compositionally biased region" description="Low complexity" evidence="1">
    <location>
        <begin position="411"/>
        <end position="422"/>
    </location>
</feature>
<dbReference type="SUPFAM" id="SSF56112">
    <property type="entry name" value="Protein kinase-like (PK-like)"/>
    <property type="match status" value="1"/>
</dbReference>
<dbReference type="InterPro" id="IPR008266">
    <property type="entry name" value="Tyr_kinase_AS"/>
</dbReference>
<feature type="region of interest" description="Disordered" evidence="1">
    <location>
        <begin position="260"/>
        <end position="333"/>
    </location>
</feature>
<dbReference type="InterPro" id="IPR000719">
    <property type="entry name" value="Prot_kinase_dom"/>
</dbReference>
<gene>
    <name evidence="3" type="ORF">M378DRAFT_9658</name>
</gene>
<sequence>MTSTTAGSPPEVLDEIEALFFWCPPSLTSRLYTIPNKKPSAATSSFYEKHFASELALNRVVQLPYLVQDLAKNVDEALITALNTLPPLDGFITAVERAKDMNRIDEVAIDKKGVASYYDKTTAKYCLPVASTLALHPSSSSSGWRSLLSWMQSVPFSDMDGQLCFVEGAGQKKAQRAAILESMENKNCLFFEEKMRSRSPFGDFSWTCASNCALIFKHQQEIEKVRLVKVGRDAKAPALPRGVSLYDDSKNTSLVPENRDEEIDIQPASHIDVTLQQPVTGRVTRPATRSGSSMLPSPPPRASRSSEHGSITQEKRKKRKRDDEDEAHKDLHDMTVQSLVQQAWAQAVRVDGTVVVLHSGNHELVCLRHRESQTLYVSDVIEPPTCIDPGYGKLHVGIYIAAIQDAMDRWQQQLQSSQPKLPGDGGDLIGGDKNQDDQERNLGSASGTGRKDGRRGGRRRGGHGVGKSSRFQGSAGRKGPTNDAIEKTIYVASNRDVVLLYFQYDVYDSPIPASFLRSAPSIMAYTRCPFSPRDIRTYGLEECLTIVLTSEIWRGATGVVHRGTLKPEISDGAAPLDVVVKLAFDFEQREALRSEYEVYRRLRSKGVLRGIATVLGFFEDSENGACALILLYAGVPLVAEPHPILSVSDRKSALSTLESIHRAGILHGDLRQENILMGNLGVTIIDFGHSKLCDDQEAKDKEFAWLRYFLGLARESH</sequence>
<dbReference type="PROSITE" id="PS50011">
    <property type="entry name" value="PROTEIN_KINASE_DOM"/>
    <property type="match status" value="1"/>
</dbReference>
<dbReference type="EMBL" id="KN818233">
    <property type="protein sequence ID" value="KIL66955.1"/>
    <property type="molecule type" value="Genomic_DNA"/>
</dbReference>
<feature type="region of interest" description="Disordered" evidence="1">
    <location>
        <begin position="411"/>
        <end position="480"/>
    </location>
</feature>
<dbReference type="PANTHER" id="PTHR37171:SF1">
    <property type="entry name" value="SERINE_THREONINE-PROTEIN KINASE YRZF-RELATED"/>
    <property type="match status" value="1"/>
</dbReference>
<evidence type="ECO:0000313" key="3">
    <source>
        <dbReference type="EMBL" id="KIL66955.1"/>
    </source>
</evidence>
<proteinExistence type="predicted"/>
<dbReference type="OrthoDB" id="2521594at2759"/>
<organism evidence="3 4">
    <name type="scientific">Amanita muscaria (strain Koide BX008)</name>
    <dbReference type="NCBI Taxonomy" id="946122"/>
    <lineage>
        <taxon>Eukaryota</taxon>
        <taxon>Fungi</taxon>
        <taxon>Dikarya</taxon>
        <taxon>Basidiomycota</taxon>
        <taxon>Agaricomycotina</taxon>
        <taxon>Agaricomycetes</taxon>
        <taxon>Agaricomycetidae</taxon>
        <taxon>Agaricales</taxon>
        <taxon>Pluteineae</taxon>
        <taxon>Amanitaceae</taxon>
        <taxon>Amanita</taxon>
    </lineage>
</organism>
<protein>
    <recommendedName>
        <fullName evidence="2">Protein kinase domain-containing protein</fullName>
    </recommendedName>
</protein>
<dbReference type="GO" id="GO:0004672">
    <property type="term" value="F:protein kinase activity"/>
    <property type="evidence" value="ECO:0007669"/>
    <property type="project" value="InterPro"/>
</dbReference>
<dbReference type="InterPro" id="IPR011009">
    <property type="entry name" value="Kinase-like_dom_sf"/>
</dbReference>
<evidence type="ECO:0000259" key="2">
    <source>
        <dbReference type="PROSITE" id="PS50011"/>
    </source>
</evidence>
<feature type="domain" description="Protein kinase" evidence="2">
    <location>
        <begin position="546"/>
        <end position="717"/>
    </location>
</feature>
<evidence type="ECO:0000313" key="4">
    <source>
        <dbReference type="Proteomes" id="UP000054549"/>
    </source>
</evidence>
<dbReference type="Gene3D" id="1.10.510.10">
    <property type="entry name" value="Transferase(Phosphotransferase) domain 1"/>
    <property type="match status" value="1"/>
</dbReference>
<dbReference type="PROSITE" id="PS00109">
    <property type="entry name" value="PROTEIN_KINASE_TYR"/>
    <property type="match status" value="1"/>
</dbReference>
<accession>A0A0C2SU89</accession>
<dbReference type="PANTHER" id="PTHR37171">
    <property type="entry name" value="SERINE/THREONINE-PROTEIN KINASE YRZF-RELATED"/>
    <property type="match status" value="1"/>
</dbReference>
<keyword evidence="4" id="KW-1185">Reference proteome</keyword>
<dbReference type="AlphaFoldDB" id="A0A0C2SU89"/>
<dbReference type="GO" id="GO:0005524">
    <property type="term" value="F:ATP binding"/>
    <property type="evidence" value="ECO:0007669"/>
    <property type="project" value="InterPro"/>
</dbReference>
<name>A0A0C2SU89_AMAMK</name>
<dbReference type="InParanoid" id="A0A0C2SU89"/>